<reference evidence="1 2" key="1">
    <citation type="submission" date="2019-06" db="EMBL/GenBank/DDBJ databases">
        <title>Whole genome shotgun sequence of Streptomyces spinoverrucosus NBRC 14228.</title>
        <authorList>
            <person name="Hosoyama A."/>
            <person name="Uohara A."/>
            <person name="Ohji S."/>
            <person name="Ichikawa N."/>
        </authorList>
    </citation>
    <scope>NUCLEOTIDE SEQUENCE [LARGE SCALE GENOMIC DNA]</scope>
    <source>
        <strain evidence="1 2">NBRC 14228</strain>
    </source>
</reference>
<sequence>MGQWLIRVWAAVEQSVGGTRVGGVMRRGHRALLCTLVVVCASTVTGCFARYEACPGEGDRPDDLEVDNLVGTYRNPSGSSVTLRGDGTFTTVAWPAGLDEATGTVDRRRGSGRWELSDGSRNDFDVRLSFHEINDYEVGPGSYGSGFDISGNREDLRLYAWVGDPDDCANMSTFSSEPPA</sequence>
<dbReference type="EMBL" id="BJND01000005">
    <property type="protein sequence ID" value="GEC02919.1"/>
    <property type="molecule type" value="Genomic_DNA"/>
</dbReference>
<dbReference type="Proteomes" id="UP000317881">
    <property type="component" value="Unassembled WGS sequence"/>
</dbReference>
<comment type="caution">
    <text evidence="1">The sequence shown here is derived from an EMBL/GenBank/DDBJ whole genome shotgun (WGS) entry which is preliminary data.</text>
</comment>
<dbReference type="AlphaFoldDB" id="A0A4Y3VB66"/>
<protein>
    <submittedName>
        <fullName evidence="1">Uncharacterized protein</fullName>
    </submittedName>
</protein>
<proteinExistence type="predicted"/>
<name>A0A4Y3VB66_9ACTN</name>
<organism evidence="1 2">
    <name type="scientific">Streptomyces spinoverrucosus</name>
    <dbReference type="NCBI Taxonomy" id="284043"/>
    <lineage>
        <taxon>Bacteria</taxon>
        <taxon>Bacillati</taxon>
        <taxon>Actinomycetota</taxon>
        <taxon>Actinomycetes</taxon>
        <taxon>Kitasatosporales</taxon>
        <taxon>Streptomycetaceae</taxon>
        <taxon>Streptomyces</taxon>
    </lineage>
</organism>
<accession>A0A4Y3VB66</accession>
<gene>
    <name evidence="1" type="ORF">SSP24_05740</name>
</gene>
<keyword evidence="2" id="KW-1185">Reference proteome</keyword>
<evidence type="ECO:0000313" key="2">
    <source>
        <dbReference type="Proteomes" id="UP000317881"/>
    </source>
</evidence>
<evidence type="ECO:0000313" key="1">
    <source>
        <dbReference type="EMBL" id="GEC02919.1"/>
    </source>
</evidence>